<dbReference type="EMBL" id="DRWN01000021">
    <property type="protein sequence ID" value="HHK67991.1"/>
    <property type="molecule type" value="Genomic_DNA"/>
</dbReference>
<dbReference type="NCBIfam" id="NF010925">
    <property type="entry name" value="PRK14345.1"/>
    <property type="match status" value="1"/>
</dbReference>
<comment type="caution">
    <text evidence="6">The sequence shown here is derived from an EMBL/GenBank/DDBJ whole genome shotgun (WGS) entry which is preliminary data.</text>
</comment>
<evidence type="ECO:0000256" key="4">
    <source>
        <dbReference type="HAMAP-Rule" id="MF_00013"/>
    </source>
</evidence>
<comment type="miscellaneous">
    <text evidence="4">In the reaction, the free carboxyl group of octanoic acid is attached via an amide linkage to the epsilon-amino group of a specific lysine residue of lipoyl domains of lipoate-dependent enzymes.</text>
</comment>
<feature type="binding site" evidence="4">
    <location>
        <begin position="112"/>
        <end position="119"/>
    </location>
    <ligand>
        <name>substrate</name>
    </ligand>
</feature>
<dbReference type="PANTHER" id="PTHR10993">
    <property type="entry name" value="OCTANOYLTRANSFERASE"/>
    <property type="match status" value="1"/>
</dbReference>
<comment type="function">
    <text evidence="4">Catalyzes the transfer of endogenously produced octanoic acid from octanoyl-acyl-carrier-protein onto the lipoyl domains of lipoate-dependent enzymes. Lipoyl-ACP can also act as a substrate although octanoyl-ACP is likely to be the physiological substrate.</text>
</comment>
<dbReference type="CDD" id="cd16444">
    <property type="entry name" value="LipB"/>
    <property type="match status" value="1"/>
</dbReference>
<accession>A0A7C5QCX8</accession>
<proteinExistence type="inferred from homology"/>
<feature type="binding site" evidence="4">
    <location>
        <begin position="179"/>
        <end position="181"/>
    </location>
    <ligand>
        <name>substrate</name>
    </ligand>
</feature>
<protein>
    <recommendedName>
        <fullName evidence="4">Probable octanoyltransferase</fullName>
        <ecNumber evidence="4">2.3.1.181</ecNumber>
    </recommendedName>
    <alternativeName>
        <fullName evidence="4">Lipoate-protein ligase B</fullName>
    </alternativeName>
    <alternativeName>
        <fullName evidence="4">Lipoyl/octanoyl transferase</fullName>
    </alternativeName>
    <alternativeName>
        <fullName evidence="4">Octanoyl-[acyl-carrier-protein]-protein N-octanoyltransferase</fullName>
    </alternativeName>
</protein>
<dbReference type="NCBIfam" id="TIGR00214">
    <property type="entry name" value="lipB"/>
    <property type="match status" value="1"/>
</dbReference>
<dbReference type="UniPathway" id="UPA00538">
    <property type="reaction ID" value="UER00592"/>
</dbReference>
<comment type="similarity">
    <text evidence="4">Belongs to the LipB family.</text>
</comment>
<feature type="binding site" evidence="4">
    <location>
        <begin position="192"/>
        <end position="194"/>
    </location>
    <ligand>
        <name>substrate</name>
    </ligand>
</feature>
<evidence type="ECO:0000313" key="6">
    <source>
        <dbReference type="EMBL" id="HHK67991.1"/>
    </source>
</evidence>
<dbReference type="GO" id="GO:0009249">
    <property type="term" value="P:protein lipoylation"/>
    <property type="evidence" value="ECO:0007669"/>
    <property type="project" value="InterPro"/>
</dbReference>
<reference evidence="6" key="1">
    <citation type="journal article" date="2020" name="mSystems">
        <title>Genome- and Community-Level Interaction Insights into Carbon Utilization and Element Cycling Functions of Hydrothermarchaeota in Hydrothermal Sediment.</title>
        <authorList>
            <person name="Zhou Z."/>
            <person name="Liu Y."/>
            <person name="Xu W."/>
            <person name="Pan J."/>
            <person name="Luo Z.H."/>
            <person name="Li M."/>
        </authorList>
    </citation>
    <scope>NUCLEOTIDE SEQUENCE [LARGE SCALE GENOMIC DNA]</scope>
    <source>
        <strain evidence="6">SpSt-1056</strain>
    </source>
</reference>
<keyword evidence="2 4" id="KW-0808">Transferase</keyword>
<dbReference type="AlphaFoldDB" id="A0A7C5QCX8"/>
<comment type="subcellular location">
    <subcellularLocation>
        <location evidence="4">Cytoplasm</location>
    </subcellularLocation>
</comment>
<organism evidence="6">
    <name type="scientific">Caldiarchaeum subterraneum</name>
    <dbReference type="NCBI Taxonomy" id="311458"/>
    <lineage>
        <taxon>Archaea</taxon>
        <taxon>Nitrososphaerota</taxon>
        <taxon>Candidatus Caldarchaeales</taxon>
        <taxon>Candidatus Caldarchaeaceae</taxon>
        <taxon>Candidatus Caldarchaeum</taxon>
    </lineage>
</organism>
<dbReference type="InterPro" id="IPR045864">
    <property type="entry name" value="aa-tRNA-synth_II/BPL/LPL"/>
</dbReference>
<keyword evidence="3 4" id="KW-0012">Acyltransferase</keyword>
<name>A0A7C5QCX8_CALS0</name>
<evidence type="ECO:0000259" key="5">
    <source>
        <dbReference type="PROSITE" id="PS51733"/>
    </source>
</evidence>
<evidence type="ECO:0000256" key="2">
    <source>
        <dbReference type="ARBA" id="ARBA00022679"/>
    </source>
</evidence>
<gene>
    <name evidence="4 6" type="primary">lipB</name>
    <name evidence="6" type="ORF">ENM11_02395</name>
</gene>
<evidence type="ECO:0000256" key="1">
    <source>
        <dbReference type="ARBA" id="ARBA00004821"/>
    </source>
</evidence>
<dbReference type="InterPro" id="IPR000544">
    <property type="entry name" value="Octanoyltransferase"/>
</dbReference>
<feature type="site" description="Lowers pKa of active site Cys" evidence="4">
    <location>
        <position position="176"/>
    </location>
</feature>
<dbReference type="InterPro" id="IPR004143">
    <property type="entry name" value="BPL_LPL_catalytic"/>
</dbReference>
<dbReference type="PROSITE" id="PS01313">
    <property type="entry name" value="LIPB"/>
    <property type="match status" value="1"/>
</dbReference>
<dbReference type="Pfam" id="PF21948">
    <property type="entry name" value="LplA-B_cat"/>
    <property type="match status" value="1"/>
</dbReference>
<comment type="catalytic activity">
    <reaction evidence="4">
        <text>octanoyl-[ACP] + L-lysyl-[protein] = N(6)-octanoyl-L-lysyl-[protein] + holo-[ACP] + H(+)</text>
        <dbReference type="Rhea" id="RHEA:17665"/>
        <dbReference type="Rhea" id="RHEA-COMP:9636"/>
        <dbReference type="Rhea" id="RHEA-COMP:9685"/>
        <dbReference type="Rhea" id="RHEA-COMP:9752"/>
        <dbReference type="Rhea" id="RHEA-COMP:9928"/>
        <dbReference type="ChEBI" id="CHEBI:15378"/>
        <dbReference type="ChEBI" id="CHEBI:29969"/>
        <dbReference type="ChEBI" id="CHEBI:64479"/>
        <dbReference type="ChEBI" id="CHEBI:78463"/>
        <dbReference type="ChEBI" id="CHEBI:78809"/>
        <dbReference type="EC" id="2.3.1.181"/>
    </reaction>
</comment>
<feature type="active site" description="Acyl-thioester intermediate" evidence="4">
    <location>
        <position position="210"/>
    </location>
</feature>
<dbReference type="InterPro" id="IPR020605">
    <property type="entry name" value="Octanoyltransferase_CS"/>
</dbReference>
<dbReference type="GO" id="GO:0005737">
    <property type="term" value="C:cytoplasm"/>
    <property type="evidence" value="ECO:0007669"/>
    <property type="project" value="UniProtKB-SubCell"/>
</dbReference>
<sequence length="263" mass="29315">MRPTSSCRRRPRKPSKTYQYIRHTRRRLAKQSTCCYGRRFTLSSDKIVFIDLGLVEYAEALKLQHELVDKRAVGKIRDTVLLLEHYDVYTLGRRGLEENILNKSIPVFRVERGGDATYHGPGQLVAYPIVSLSENKLGVAEFVSLLEKTCIALLAEFGVEGEHVDGKPGVWVKGRKIASIGLAVKNWVTYHGVAVNVNTDLSKFHGIKPCGMDPNIMTSMQQILGREVDMPAVKKAFIRCFTAAMGAAGCDVRHAVWGGADRI</sequence>
<dbReference type="EC" id="2.3.1.181" evidence="4"/>
<keyword evidence="4" id="KW-0963">Cytoplasm</keyword>
<evidence type="ECO:0000256" key="3">
    <source>
        <dbReference type="ARBA" id="ARBA00023315"/>
    </source>
</evidence>
<feature type="domain" description="BPL/LPL catalytic" evidence="5">
    <location>
        <begin position="74"/>
        <end position="249"/>
    </location>
</feature>
<dbReference type="SUPFAM" id="SSF55681">
    <property type="entry name" value="Class II aaRS and biotin synthetases"/>
    <property type="match status" value="1"/>
</dbReference>
<comment type="pathway">
    <text evidence="1 4">Protein modification; protein lipoylation via endogenous pathway; protein N(6)-(lipoyl)lysine from octanoyl-[acyl-carrier-protein]: step 1/2.</text>
</comment>
<dbReference type="PROSITE" id="PS51733">
    <property type="entry name" value="BPL_LPL_CATALYTIC"/>
    <property type="match status" value="1"/>
</dbReference>
<dbReference type="GO" id="GO:0033819">
    <property type="term" value="F:lipoyl(octanoyl) transferase activity"/>
    <property type="evidence" value="ECO:0007669"/>
    <property type="project" value="UniProtKB-EC"/>
</dbReference>
<dbReference type="PANTHER" id="PTHR10993:SF7">
    <property type="entry name" value="LIPOYLTRANSFERASE 2, MITOCHONDRIAL-RELATED"/>
    <property type="match status" value="1"/>
</dbReference>
<dbReference type="Gene3D" id="3.30.930.10">
    <property type="entry name" value="Bira Bifunctional Protein, Domain 2"/>
    <property type="match status" value="1"/>
</dbReference>
<dbReference type="HAMAP" id="MF_00013">
    <property type="entry name" value="LipB"/>
    <property type="match status" value="1"/>
</dbReference>